<dbReference type="PROSITE" id="PS50031">
    <property type="entry name" value="EH"/>
    <property type="match status" value="1"/>
</dbReference>
<accession>A0A9D4SHE9</accession>
<reference evidence="4" key="1">
    <citation type="submission" date="2020-06" db="EMBL/GenBank/DDBJ databases">
        <authorList>
            <person name="Ji K."/>
            <person name="Li J."/>
        </authorList>
    </citation>
    <scope>NUCLEOTIDE SEQUENCE</scope>
    <source>
        <strain evidence="4">JKM2019</strain>
        <tissue evidence="4">Whole body</tissue>
    </source>
</reference>
<dbReference type="GO" id="GO:0005737">
    <property type="term" value="C:cytoplasm"/>
    <property type="evidence" value="ECO:0007669"/>
    <property type="project" value="TreeGrafter"/>
</dbReference>
<dbReference type="InterPro" id="IPR000261">
    <property type="entry name" value="EH_dom"/>
</dbReference>
<dbReference type="GO" id="GO:0005886">
    <property type="term" value="C:plasma membrane"/>
    <property type="evidence" value="ECO:0007669"/>
    <property type="project" value="TreeGrafter"/>
</dbReference>
<reference evidence="4" key="2">
    <citation type="journal article" date="2021" name="World Allergy Organ. J.">
        <title>Chromosome-level assembly of Dermatophagoides farinae genome and transcriptome reveals two novel allergens Der f 37 and Der f 39.</title>
        <authorList>
            <person name="Chen J."/>
            <person name="Cai Z."/>
            <person name="Fan D."/>
            <person name="Hu J."/>
            <person name="Hou Y."/>
            <person name="He Y."/>
            <person name="Zhang Z."/>
            <person name="Zhao Z."/>
            <person name="Gao P."/>
            <person name="Hu W."/>
            <person name="Sun J."/>
            <person name="Li J."/>
            <person name="Ji K."/>
        </authorList>
    </citation>
    <scope>NUCLEOTIDE SEQUENCE</scope>
    <source>
        <strain evidence="4">JKM2019</strain>
    </source>
</reference>
<name>A0A9D4SHE9_DERFA</name>
<dbReference type="InterPro" id="IPR040990">
    <property type="entry name" value="DUF5600"/>
</dbReference>
<dbReference type="Gene3D" id="1.10.268.20">
    <property type="match status" value="1"/>
</dbReference>
<proteinExistence type="predicted"/>
<feature type="domain" description="EF-hand" evidence="3">
    <location>
        <begin position="162"/>
        <end position="197"/>
    </location>
</feature>
<dbReference type="InterPro" id="IPR018247">
    <property type="entry name" value="EF_Hand_1_Ca_BS"/>
</dbReference>
<dbReference type="AlphaFoldDB" id="A0A9D4SHE9"/>
<dbReference type="SUPFAM" id="SSF47473">
    <property type="entry name" value="EF-hand"/>
    <property type="match status" value="1"/>
</dbReference>
<evidence type="ECO:0000259" key="2">
    <source>
        <dbReference type="PROSITE" id="PS50031"/>
    </source>
</evidence>
<evidence type="ECO:0000313" key="4">
    <source>
        <dbReference type="EMBL" id="KAH7641738.1"/>
    </source>
</evidence>
<dbReference type="FunFam" id="1.10.238.10:FF:000038">
    <property type="entry name" value="EH domain-containing protein 3"/>
    <property type="match status" value="1"/>
</dbReference>
<feature type="domain" description="EH" evidence="2">
    <location>
        <begin position="130"/>
        <end position="218"/>
    </location>
</feature>
<sequence length="218" mass="24788">MPSMFGKESKKKELIKNLGNIYLDIEREYGVPSGDFPDLQEMQEKLLHHDFIKFPPLKKPLLDSVDKMLAEDIAKLMSLIPQEQLDHKEETQVKGGAFDSVVESPFGYKRGEGVDAGSMEPSHVWIVDKDKPKYDEIFQSLSPIDNKITGAAAKTELIKSNLPNTILSRIWKLSDLDKDGMLDSEEFALAMHLMQIKLNGHDLPQELPRHLIPPNRRK</sequence>
<dbReference type="InterPro" id="IPR002048">
    <property type="entry name" value="EF_hand_dom"/>
</dbReference>
<dbReference type="GO" id="GO:0005509">
    <property type="term" value="F:calcium ion binding"/>
    <property type="evidence" value="ECO:0007669"/>
    <property type="project" value="InterPro"/>
</dbReference>
<dbReference type="CDD" id="cd00052">
    <property type="entry name" value="EH"/>
    <property type="match status" value="1"/>
</dbReference>
<dbReference type="PROSITE" id="PS50222">
    <property type="entry name" value="EF_HAND_2"/>
    <property type="match status" value="1"/>
</dbReference>
<protein>
    <submittedName>
        <fullName evidence="4">Eh domain-containing protein 1-like protein</fullName>
    </submittedName>
</protein>
<dbReference type="GO" id="GO:0016197">
    <property type="term" value="P:endosomal transport"/>
    <property type="evidence" value="ECO:0007669"/>
    <property type="project" value="TreeGrafter"/>
</dbReference>
<dbReference type="Proteomes" id="UP000828236">
    <property type="component" value="Unassembled WGS sequence"/>
</dbReference>
<organism evidence="4">
    <name type="scientific">Dermatophagoides farinae</name>
    <name type="common">American house dust mite</name>
    <dbReference type="NCBI Taxonomy" id="6954"/>
    <lineage>
        <taxon>Eukaryota</taxon>
        <taxon>Metazoa</taxon>
        <taxon>Ecdysozoa</taxon>
        <taxon>Arthropoda</taxon>
        <taxon>Chelicerata</taxon>
        <taxon>Arachnida</taxon>
        <taxon>Acari</taxon>
        <taxon>Acariformes</taxon>
        <taxon>Sarcoptiformes</taxon>
        <taxon>Astigmata</taxon>
        <taxon>Psoroptidia</taxon>
        <taxon>Analgoidea</taxon>
        <taxon>Pyroglyphidae</taxon>
        <taxon>Dermatophagoidinae</taxon>
        <taxon>Dermatophagoides</taxon>
    </lineage>
</organism>
<dbReference type="GO" id="GO:0006897">
    <property type="term" value="P:endocytosis"/>
    <property type="evidence" value="ECO:0007669"/>
    <property type="project" value="TreeGrafter"/>
</dbReference>
<dbReference type="SMART" id="SM00027">
    <property type="entry name" value="EH"/>
    <property type="match status" value="1"/>
</dbReference>
<gene>
    <name evidence="4" type="ORF">HUG17_4783</name>
</gene>
<keyword evidence="1" id="KW-0106">Calcium</keyword>
<dbReference type="PROSITE" id="PS00018">
    <property type="entry name" value="EF_HAND_1"/>
    <property type="match status" value="1"/>
</dbReference>
<dbReference type="Pfam" id="PF18150">
    <property type="entry name" value="DUF5600"/>
    <property type="match status" value="1"/>
</dbReference>
<evidence type="ECO:0000259" key="3">
    <source>
        <dbReference type="PROSITE" id="PS50222"/>
    </source>
</evidence>
<evidence type="ECO:0000256" key="1">
    <source>
        <dbReference type="ARBA" id="ARBA00022837"/>
    </source>
</evidence>
<dbReference type="Gene3D" id="1.10.238.10">
    <property type="entry name" value="EF-hand"/>
    <property type="match status" value="1"/>
</dbReference>
<dbReference type="EMBL" id="SDOV01000004">
    <property type="protein sequence ID" value="KAH7641738.1"/>
    <property type="molecule type" value="Genomic_DNA"/>
</dbReference>
<dbReference type="Pfam" id="PF12763">
    <property type="entry name" value="EH"/>
    <property type="match status" value="1"/>
</dbReference>
<comment type="caution">
    <text evidence="4">The sequence shown here is derived from an EMBL/GenBank/DDBJ whole genome shotgun (WGS) entry which is preliminary data.</text>
</comment>
<dbReference type="PANTHER" id="PTHR11216">
    <property type="entry name" value="EH DOMAIN"/>
    <property type="match status" value="1"/>
</dbReference>
<dbReference type="InterPro" id="IPR011992">
    <property type="entry name" value="EF-hand-dom_pair"/>
</dbReference>